<comment type="similarity">
    <text evidence="1">Belongs to the DprA/Smf family.</text>
</comment>
<dbReference type="SUPFAM" id="SSF102405">
    <property type="entry name" value="MCP/YpsA-like"/>
    <property type="match status" value="1"/>
</dbReference>
<dbReference type="EMBL" id="CP036276">
    <property type="protein sequence ID" value="QDU47673.1"/>
    <property type="molecule type" value="Genomic_DNA"/>
</dbReference>
<dbReference type="NCBIfam" id="TIGR00732">
    <property type="entry name" value="dprA"/>
    <property type="match status" value="1"/>
</dbReference>
<dbReference type="InterPro" id="IPR003488">
    <property type="entry name" value="DprA"/>
</dbReference>
<feature type="domain" description="Helix-hairpin-helix DNA-binding motif class 1" evidence="3">
    <location>
        <begin position="51"/>
        <end position="70"/>
    </location>
</feature>
<proteinExistence type="inferred from homology"/>
<dbReference type="SUPFAM" id="SSF47781">
    <property type="entry name" value="RuvA domain 2-like"/>
    <property type="match status" value="1"/>
</dbReference>
<dbReference type="InterPro" id="IPR010994">
    <property type="entry name" value="RuvA_2-like"/>
</dbReference>
<dbReference type="PANTHER" id="PTHR43022">
    <property type="entry name" value="PROTEIN SMF"/>
    <property type="match status" value="1"/>
</dbReference>
<dbReference type="KEGG" id="sdyn:Mal52_62080"/>
<dbReference type="InterPro" id="IPR003583">
    <property type="entry name" value="Hlx-hairpin-Hlx_DNA-bd_motif"/>
</dbReference>
<evidence type="ECO:0000256" key="1">
    <source>
        <dbReference type="ARBA" id="ARBA00006525"/>
    </source>
</evidence>
<dbReference type="Pfam" id="PF17782">
    <property type="entry name" value="WHD_DprA"/>
    <property type="match status" value="1"/>
</dbReference>
<accession>A0A517ZZ06</accession>
<dbReference type="AlphaFoldDB" id="A0A517ZZ06"/>
<dbReference type="InterPro" id="IPR041614">
    <property type="entry name" value="DprA_WH"/>
</dbReference>
<feature type="region of interest" description="Disordered" evidence="2">
    <location>
        <begin position="303"/>
        <end position="337"/>
    </location>
</feature>
<dbReference type="Pfam" id="PF02481">
    <property type="entry name" value="DNA_processg_A"/>
    <property type="match status" value="1"/>
</dbReference>
<evidence type="ECO:0000313" key="5">
    <source>
        <dbReference type="Proteomes" id="UP000319383"/>
    </source>
</evidence>
<dbReference type="Gene3D" id="3.40.50.450">
    <property type="match status" value="1"/>
</dbReference>
<name>A0A517ZZ06_9PLAN</name>
<dbReference type="InterPro" id="IPR036388">
    <property type="entry name" value="WH-like_DNA-bd_sf"/>
</dbReference>
<feature type="compositionally biased region" description="Pro residues" evidence="2">
    <location>
        <begin position="309"/>
        <end position="318"/>
    </location>
</feature>
<dbReference type="Proteomes" id="UP000319383">
    <property type="component" value="Chromosome"/>
</dbReference>
<feature type="domain" description="Helix-hairpin-helix DNA-binding motif class 1" evidence="3">
    <location>
        <begin position="19"/>
        <end position="38"/>
    </location>
</feature>
<dbReference type="GO" id="GO:0006281">
    <property type="term" value="P:DNA repair"/>
    <property type="evidence" value="ECO:0007669"/>
    <property type="project" value="InterPro"/>
</dbReference>
<evidence type="ECO:0000313" key="4">
    <source>
        <dbReference type="EMBL" id="QDU47673.1"/>
    </source>
</evidence>
<evidence type="ECO:0000259" key="3">
    <source>
        <dbReference type="SMART" id="SM00278"/>
    </source>
</evidence>
<dbReference type="GO" id="GO:0003677">
    <property type="term" value="F:DNA binding"/>
    <property type="evidence" value="ECO:0007669"/>
    <property type="project" value="InterPro"/>
</dbReference>
<evidence type="ECO:0000256" key="2">
    <source>
        <dbReference type="SAM" id="MobiDB-lite"/>
    </source>
</evidence>
<dbReference type="Pfam" id="PF14520">
    <property type="entry name" value="HHH_5"/>
    <property type="match status" value="1"/>
</dbReference>
<dbReference type="InterPro" id="IPR057666">
    <property type="entry name" value="DrpA_SLOG"/>
</dbReference>
<protein>
    <recommendedName>
        <fullName evidence="3">Helix-hairpin-helix DNA-binding motif class 1 domain-containing protein</fullName>
    </recommendedName>
</protein>
<reference evidence="4 5" key="1">
    <citation type="submission" date="2019-02" db="EMBL/GenBank/DDBJ databases">
        <title>Deep-cultivation of Planctomycetes and their phenomic and genomic characterization uncovers novel biology.</title>
        <authorList>
            <person name="Wiegand S."/>
            <person name="Jogler M."/>
            <person name="Boedeker C."/>
            <person name="Pinto D."/>
            <person name="Vollmers J."/>
            <person name="Rivas-Marin E."/>
            <person name="Kohn T."/>
            <person name="Peeters S.H."/>
            <person name="Heuer A."/>
            <person name="Rast P."/>
            <person name="Oberbeckmann S."/>
            <person name="Bunk B."/>
            <person name="Jeske O."/>
            <person name="Meyerdierks A."/>
            <person name="Storesund J.E."/>
            <person name="Kallscheuer N."/>
            <person name="Luecker S."/>
            <person name="Lage O.M."/>
            <person name="Pohl T."/>
            <person name="Merkel B.J."/>
            <person name="Hornburger P."/>
            <person name="Mueller R.-W."/>
            <person name="Bruemmer F."/>
            <person name="Labrenz M."/>
            <person name="Spormann A.M."/>
            <person name="Op den Camp H."/>
            <person name="Overmann J."/>
            <person name="Amann R."/>
            <person name="Jetten M.S.M."/>
            <person name="Mascher T."/>
            <person name="Medema M.H."/>
            <person name="Devos D.P."/>
            <person name="Kaster A.-K."/>
            <person name="Ovreas L."/>
            <person name="Rohde M."/>
            <person name="Galperin M.Y."/>
            <person name="Jogler C."/>
        </authorList>
    </citation>
    <scope>NUCLEOTIDE SEQUENCE [LARGE SCALE GENOMIC DNA]</scope>
    <source>
        <strain evidence="4 5">Mal52</strain>
    </source>
</reference>
<dbReference type="GO" id="GO:0009294">
    <property type="term" value="P:DNA-mediated transformation"/>
    <property type="evidence" value="ECO:0007669"/>
    <property type="project" value="InterPro"/>
</dbReference>
<gene>
    <name evidence="4" type="ORF">Mal52_62080</name>
</gene>
<organism evidence="4 5">
    <name type="scientific">Symmachiella dynata</name>
    <dbReference type="NCBI Taxonomy" id="2527995"/>
    <lineage>
        <taxon>Bacteria</taxon>
        <taxon>Pseudomonadati</taxon>
        <taxon>Planctomycetota</taxon>
        <taxon>Planctomycetia</taxon>
        <taxon>Planctomycetales</taxon>
        <taxon>Planctomycetaceae</taxon>
        <taxon>Symmachiella</taxon>
    </lineage>
</organism>
<sequence length="390" mass="42054">MSRHVTDLLQDDELLLDALRLSLVTGIGPRLTQVLLERFGTPREVLAAPPDMLRAVPGIGPKVAAALFEARSSDAAQLVLARCRQRGVNLLAPHRPDFPNMLREIPDPPAVLYCQGQFEPRDSLAIAMVGSRSCTPYGRQMAEKLAGGLARAGMTVVSGLARGIDGFAHRGALQAGGRTIAVLATGVDEIYPAEHVELAREVAAQGAVVSESSLGQKPLAGLFPQRNRIISGLSLGVIVVEASRKSGALHTARHAMEQGREVFAIPGRIDSPASGGCHDLIRDGARLVTSVDDILEELGPLTEPVAIPKQPPQPPEQSDPPATEEVHSPRELSLSDQERQILSLVPKEPVHIDEILRHADIEHSRILSTLTVLEMKRMVRRYPGGNYCRC</sequence>
<dbReference type="PANTHER" id="PTHR43022:SF1">
    <property type="entry name" value="PROTEIN SMF"/>
    <property type="match status" value="1"/>
</dbReference>
<keyword evidence="5" id="KW-1185">Reference proteome</keyword>
<dbReference type="SMART" id="SM00278">
    <property type="entry name" value="HhH1"/>
    <property type="match status" value="2"/>
</dbReference>
<dbReference type="Gene3D" id="1.10.10.10">
    <property type="entry name" value="Winged helix-like DNA-binding domain superfamily/Winged helix DNA-binding domain"/>
    <property type="match status" value="1"/>
</dbReference>